<protein>
    <submittedName>
        <fullName evidence="12">Anamorsin</fullName>
    </submittedName>
</protein>
<keyword evidence="9" id="KW-0496">Mitochondrion</keyword>
<dbReference type="InParanoid" id="S7W7F9"/>
<feature type="region of interest" description="Disordered" evidence="10">
    <location>
        <begin position="20"/>
        <end position="49"/>
    </location>
</feature>
<feature type="domain" description="Anamorsin C-terminal" evidence="11">
    <location>
        <begin position="64"/>
        <end position="100"/>
    </location>
</feature>
<evidence type="ECO:0000256" key="4">
    <source>
        <dbReference type="ARBA" id="ARBA00022485"/>
    </source>
</evidence>
<sequence>MGEKEDLKKLLERAISEPKSIDDDEFLTEKDKAPKENGGCGSQQERKRNPCAGCSCGAADGKDEVKDFKSSCGSCYLGDAFRCSGCPYIGMPAFDPGEEVYFSDSSEE</sequence>
<evidence type="ECO:0000259" key="11">
    <source>
        <dbReference type="Pfam" id="PF05093"/>
    </source>
</evidence>
<evidence type="ECO:0000256" key="1">
    <source>
        <dbReference type="ARBA" id="ARBA00001966"/>
    </source>
</evidence>
<evidence type="ECO:0000256" key="9">
    <source>
        <dbReference type="ARBA" id="ARBA00023128"/>
    </source>
</evidence>
<keyword evidence="8" id="KW-0411">Iron-sulfur</keyword>
<dbReference type="OrthoDB" id="311633at2759"/>
<dbReference type="InterPro" id="IPR007785">
    <property type="entry name" value="Anamorsin"/>
</dbReference>
<keyword evidence="7" id="KW-0408">Iron</keyword>
<accession>S7W7F9</accession>
<dbReference type="AlphaFoldDB" id="S7W7F9"/>
<dbReference type="PANTHER" id="PTHR13273:SF14">
    <property type="entry name" value="ANAMORSIN"/>
    <property type="match status" value="1"/>
</dbReference>
<dbReference type="Pfam" id="PF05093">
    <property type="entry name" value="CIAPIN1"/>
    <property type="match status" value="1"/>
</dbReference>
<keyword evidence="5" id="KW-0963">Cytoplasm</keyword>
<evidence type="ECO:0000256" key="6">
    <source>
        <dbReference type="ARBA" id="ARBA00022723"/>
    </source>
</evidence>
<gene>
    <name evidence="12" type="ORF">SLOPH_129</name>
</gene>
<evidence type="ECO:0000256" key="3">
    <source>
        <dbReference type="ARBA" id="ARBA00008169"/>
    </source>
</evidence>
<evidence type="ECO:0000256" key="10">
    <source>
        <dbReference type="SAM" id="MobiDB-lite"/>
    </source>
</evidence>
<dbReference type="STRING" id="1358809.S7W7F9"/>
<dbReference type="HOGENOM" id="CLU_121509_2_0_1"/>
<dbReference type="GO" id="GO:0005737">
    <property type="term" value="C:cytoplasm"/>
    <property type="evidence" value="ECO:0007669"/>
    <property type="project" value="UniProtKB-SubCell"/>
</dbReference>
<evidence type="ECO:0000256" key="2">
    <source>
        <dbReference type="ARBA" id="ARBA00004496"/>
    </source>
</evidence>
<dbReference type="Proteomes" id="UP000014978">
    <property type="component" value="Unassembled WGS sequence"/>
</dbReference>
<reference evidence="13" key="1">
    <citation type="journal article" date="2013" name="PLoS Genet.">
        <title>The genome of Spraguea lophii and the basis of host-microsporidian interactions.</title>
        <authorList>
            <person name="Campbell S.E."/>
            <person name="Williams T.A."/>
            <person name="Yousuf A."/>
            <person name="Soanes D.M."/>
            <person name="Paszkiewicz K.H."/>
            <person name="Williams B.A.P."/>
        </authorList>
    </citation>
    <scope>NUCLEOTIDE SEQUENCE [LARGE SCALE GENOMIC DNA]</scope>
    <source>
        <strain evidence="13">42_110</strain>
    </source>
</reference>
<evidence type="ECO:0000313" key="13">
    <source>
        <dbReference type="Proteomes" id="UP000014978"/>
    </source>
</evidence>
<dbReference type="EMBL" id="ATCN01001372">
    <property type="protein sequence ID" value="EPR77672.1"/>
    <property type="molecule type" value="Genomic_DNA"/>
</dbReference>
<dbReference type="GO" id="GO:0046872">
    <property type="term" value="F:metal ion binding"/>
    <property type="evidence" value="ECO:0007669"/>
    <property type="project" value="UniProtKB-KW"/>
</dbReference>
<comment type="subcellular location">
    <subcellularLocation>
        <location evidence="2">Cytoplasm</location>
    </subcellularLocation>
</comment>
<dbReference type="InterPro" id="IPR046408">
    <property type="entry name" value="CIAPIN1"/>
</dbReference>
<dbReference type="VEuPathDB" id="MicrosporidiaDB:SLOPH_129"/>
<dbReference type="GO" id="GO:0016226">
    <property type="term" value="P:iron-sulfur cluster assembly"/>
    <property type="evidence" value="ECO:0007669"/>
    <property type="project" value="InterPro"/>
</dbReference>
<comment type="cofactor">
    <cofactor evidence="1">
        <name>[4Fe-4S] cluster</name>
        <dbReference type="ChEBI" id="CHEBI:49883"/>
    </cofactor>
</comment>
<dbReference type="PANTHER" id="PTHR13273">
    <property type="entry name" value="ANAMORSIN"/>
    <property type="match status" value="1"/>
</dbReference>
<keyword evidence="4" id="KW-0004">4Fe-4S</keyword>
<name>S7W7F9_SPRLO</name>
<comment type="caution">
    <text evidence="12">The sequence shown here is derived from an EMBL/GenBank/DDBJ whole genome shotgun (WGS) entry which is preliminary data.</text>
</comment>
<dbReference type="OMA" id="TMPPGGC"/>
<keyword evidence="6" id="KW-0479">Metal-binding</keyword>
<comment type="similarity">
    <text evidence="3">Belongs to the anamorsin family.</text>
</comment>
<organism evidence="12 13">
    <name type="scientific">Spraguea lophii (strain 42_110)</name>
    <name type="common">Microsporidian parasite</name>
    <dbReference type="NCBI Taxonomy" id="1358809"/>
    <lineage>
        <taxon>Eukaryota</taxon>
        <taxon>Fungi</taxon>
        <taxon>Fungi incertae sedis</taxon>
        <taxon>Microsporidia</taxon>
        <taxon>Spragueidae</taxon>
        <taxon>Spraguea</taxon>
    </lineage>
</organism>
<proteinExistence type="inferred from homology"/>
<dbReference type="GO" id="GO:0051539">
    <property type="term" value="F:4 iron, 4 sulfur cluster binding"/>
    <property type="evidence" value="ECO:0007669"/>
    <property type="project" value="UniProtKB-KW"/>
</dbReference>
<feature type="compositionally biased region" description="Basic and acidic residues" evidence="10">
    <location>
        <begin position="20"/>
        <end position="35"/>
    </location>
</feature>
<evidence type="ECO:0000256" key="7">
    <source>
        <dbReference type="ARBA" id="ARBA00023004"/>
    </source>
</evidence>
<evidence type="ECO:0000313" key="12">
    <source>
        <dbReference type="EMBL" id="EPR77672.1"/>
    </source>
</evidence>
<keyword evidence="13" id="KW-1185">Reference proteome</keyword>
<evidence type="ECO:0000256" key="8">
    <source>
        <dbReference type="ARBA" id="ARBA00023014"/>
    </source>
</evidence>
<evidence type="ECO:0000256" key="5">
    <source>
        <dbReference type="ARBA" id="ARBA00022490"/>
    </source>
</evidence>